<dbReference type="Proteomes" id="UP000885822">
    <property type="component" value="Unassembled WGS sequence"/>
</dbReference>
<evidence type="ECO:0000256" key="1">
    <source>
        <dbReference type="ARBA" id="ARBA00009477"/>
    </source>
</evidence>
<dbReference type="Gene3D" id="2.40.50.100">
    <property type="match status" value="2"/>
</dbReference>
<feature type="coiled-coil region" evidence="2">
    <location>
        <begin position="167"/>
        <end position="194"/>
    </location>
</feature>
<feature type="signal peptide" evidence="3">
    <location>
        <begin position="1"/>
        <end position="20"/>
    </location>
</feature>
<dbReference type="InterPro" id="IPR006143">
    <property type="entry name" value="RND_pump_MFP"/>
</dbReference>
<proteinExistence type="inferred from homology"/>
<comment type="similarity">
    <text evidence="1">Belongs to the membrane fusion protein (MFP) (TC 8.A.1) family.</text>
</comment>
<protein>
    <submittedName>
        <fullName evidence="5">Efflux RND transporter periplasmic adaptor subunit</fullName>
    </submittedName>
</protein>
<dbReference type="GO" id="GO:1990281">
    <property type="term" value="C:efflux pump complex"/>
    <property type="evidence" value="ECO:0007669"/>
    <property type="project" value="TreeGrafter"/>
</dbReference>
<dbReference type="Pfam" id="PF25917">
    <property type="entry name" value="BSH_RND"/>
    <property type="match status" value="1"/>
</dbReference>
<gene>
    <name evidence="5" type="ORF">ENG92_02215</name>
</gene>
<dbReference type="Gene3D" id="2.40.30.170">
    <property type="match status" value="1"/>
</dbReference>
<dbReference type="PANTHER" id="PTHR30469">
    <property type="entry name" value="MULTIDRUG RESISTANCE PROTEIN MDTA"/>
    <property type="match status" value="1"/>
</dbReference>
<organism evidence="5">
    <name type="scientific">Thiolapillus brandeum</name>
    <dbReference type="NCBI Taxonomy" id="1076588"/>
    <lineage>
        <taxon>Bacteria</taxon>
        <taxon>Pseudomonadati</taxon>
        <taxon>Pseudomonadota</taxon>
        <taxon>Gammaproteobacteria</taxon>
        <taxon>Chromatiales</taxon>
        <taxon>Sedimenticolaceae</taxon>
        <taxon>Thiolapillus</taxon>
    </lineage>
</organism>
<evidence type="ECO:0000313" key="5">
    <source>
        <dbReference type="EMBL" id="HDK37817.1"/>
    </source>
</evidence>
<evidence type="ECO:0000256" key="2">
    <source>
        <dbReference type="SAM" id="Coils"/>
    </source>
</evidence>
<reference evidence="5" key="1">
    <citation type="journal article" date="2020" name="mSystems">
        <title>Genome- and Community-Level Interaction Insights into Carbon Utilization and Element Cycling Functions of Hydrothermarchaeota in Hydrothermal Sediment.</title>
        <authorList>
            <person name="Zhou Z."/>
            <person name="Liu Y."/>
            <person name="Xu W."/>
            <person name="Pan J."/>
            <person name="Luo Z.H."/>
            <person name="Li M."/>
        </authorList>
    </citation>
    <scope>NUCLEOTIDE SEQUENCE [LARGE SCALE GENOMIC DNA]</scope>
    <source>
        <strain evidence="5">HyVt-26</strain>
    </source>
</reference>
<dbReference type="InterPro" id="IPR058625">
    <property type="entry name" value="MdtA-like_BSH"/>
</dbReference>
<name>A0A831K355_9GAMM</name>
<feature type="chain" id="PRO_5032394009" evidence="3">
    <location>
        <begin position="21"/>
        <end position="377"/>
    </location>
</feature>
<comment type="caution">
    <text evidence="5">The sequence shown here is derived from an EMBL/GenBank/DDBJ whole genome shotgun (WGS) entry which is preliminary data.</text>
</comment>
<evidence type="ECO:0000256" key="3">
    <source>
        <dbReference type="SAM" id="SignalP"/>
    </source>
</evidence>
<dbReference type="Gene3D" id="1.10.287.470">
    <property type="entry name" value="Helix hairpin bin"/>
    <property type="match status" value="2"/>
</dbReference>
<dbReference type="EMBL" id="DRCV01000100">
    <property type="protein sequence ID" value="HDK37817.1"/>
    <property type="molecule type" value="Genomic_DNA"/>
</dbReference>
<dbReference type="SUPFAM" id="SSF111369">
    <property type="entry name" value="HlyD-like secretion proteins"/>
    <property type="match status" value="2"/>
</dbReference>
<dbReference type="GO" id="GO:0015562">
    <property type="term" value="F:efflux transmembrane transporter activity"/>
    <property type="evidence" value="ECO:0007669"/>
    <property type="project" value="TreeGrafter"/>
</dbReference>
<accession>A0A831K355</accession>
<feature type="domain" description="Multidrug resistance protein MdtA-like barrel-sandwich hybrid" evidence="4">
    <location>
        <begin position="52"/>
        <end position="215"/>
    </location>
</feature>
<keyword evidence="2" id="KW-0175">Coiled coil</keyword>
<dbReference type="AlphaFoldDB" id="A0A831K355"/>
<dbReference type="NCBIfam" id="TIGR01730">
    <property type="entry name" value="RND_mfp"/>
    <property type="match status" value="1"/>
</dbReference>
<evidence type="ECO:0000259" key="4">
    <source>
        <dbReference type="Pfam" id="PF25917"/>
    </source>
</evidence>
<keyword evidence="3" id="KW-0732">Signal</keyword>
<dbReference type="PANTHER" id="PTHR30469:SF15">
    <property type="entry name" value="HLYD FAMILY OF SECRETION PROTEINS"/>
    <property type="match status" value="1"/>
</dbReference>
<sequence length="377" mass="40738">MRTLLTALVVAALGLGAVQAEGQNTFGEVFVVQASDRQPTVAIGGTVVPFKQVTLAAQIPGRVKYIAGIEGDAFKEGTLLIAIDDSELLAKRASAYAQLSSAEAELRNAGVQYSRELWSPKSKAAPGGMGMPNLFDQMFTRPAEDFMGERDRGAERSADLYASTTRIEQARSAIMRARSEIQAIEAKLRDAKSLAPFDGVIMNKMVEVGDTVQPGIPMLTFADITWLQVELDIPARLVTGLQEMMVLKKAAVFDDYAEPVDVRVAQIYPMADAQRHTIKVKFDIPQGISQPGMYAKILIPDTSQAAASGSLPVVPASAIRYRGSLPVVYVQNRDGKAELRLIREGRRLDNGMVTVLSGLAPGDKVYVNPRPSMINGT</sequence>
<dbReference type="Gene3D" id="2.40.420.20">
    <property type="match status" value="1"/>
</dbReference>